<evidence type="ECO:0000313" key="2">
    <source>
        <dbReference type="EMBL" id="SDQ40785.1"/>
    </source>
</evidence>
<protein>
    <submittedName>
        <fullName evidence="2">Uncharacterized protein</fullName>
    </submittedName>
</protein>
<evidence type="ECO:0000313" key="3">
    <source>
        <dbReference type="Proteomes" id="UP000199627"/>
    </source>
</evidence>
<keyword evidence="1" id="KW-0812">Transmembrane</keyword>
<dbReference type="Proteomes" id="UP000199627">
    <property type="component" value="Unassembled WGS sequence"/>
</dbReference>
<feature type="transmembrane region" description="Helical" evidence="1">
    <location>
        <begin position="7"/>
        <end position="27"/>
    </location>
</feature>
<organism evidence="2 3">
    <name type="scientific">Chryseobacterium soldanellicola</name>
    <dbReference type="NCBI Taxonomy" id="311333"/>
    <lineage>
        <taxon>Bacteria</taxon>
        <taxon>Pseudomonadati</taxon>
        <taxon>Bacteroidota</taxon>
        <taxon>Flavobacteriia</taxon>
        <taxon>Flavobacteriales</taxon>
        <taxon>Weeksellaceae</taxon>
        <taxon>Chryseobacterium group</taxon>
        <taxon>Chryseobacterium</taxon>
    </lineage>
</organism>
<feature type="transmembrane region" description="Helical" evidence="1">
    <location>
        <begin position="109"/>
        <end position="129"/>
    </location>
</feature>
<name>A0A1H1AM45_9FLAO</name>
<evidence type="ECO:0000256" key="1">
    <source>
        <dbReference type="SAM" id="Phobius"/>
    </source>
</evidence>
<accession>A0A1H1AM45</accession>
<feature type="transmembrane region" description="Helical" evidence="1">
    <location>
        <begin position="82"/>
        <end position="103"/>
    </location>
</feature>
<keyword evidence="3" id="KW-1185">Reference proteome</keyword>
<gene>
    <name evidence="2" type="ORF">SAMN05421664_1490</name>
</gene>
<proteinExistence type="predicted"/>
<dbReference type="STRING" id="311333.SAMN05421664_1490"/>
<dbReference type="EMBL" id="FNKL01000002">
    <property type="protein sequence ID" value="SDQ40785.1"/>
    <property type="molecule type" value="Genomic_DNA"/>
</dbReference>
<feature type="transmembrane region" description="Helical" evidence="1">
    <location>
        <begin position="52"/>
        <end position="75"/>
    </location>
</feature>
<sequence length="138" mass="16276">MFKVSLINSFLCLLAKYLIFFFILAFIEDRFKDAVINNAETSSEMFRLSLNYILYILIYLIPLILVFFLPLYFILKIKKGIYFILCIVLFFMVEYSAYTYFYAPSDKTLGIYNIIIGIIVLGIFFHKAIRSKFISTEN</sequence>
<reference evidence="3" key="1">
    <citation type="submission" date="2016-10" db="EMBL/GenBank/DDBJ databases">
        <authorList>
            <person name="Varghese N."/>
            <person name="Submissions S."/>
        </authorList>
    </citation>
    <scope>NUCLEOTIDE SEQUENCE [LARGE SCALE GENOMIC DNA]</scope>
    <source>
        <strain evidence="3">DSM 17072</strain>
    </source>
</reference>
<keyword evidence="1" id="KW-0472">Membrane</keyword>
<dbReference type="AlphaFoldDB" id="A0A1H1AM45"/>
<keyword evidence="1" id="KW-1133">Transmembrane helix</keyword>